<protein>
    <submittedName>
        <fullName evidence="4">RUN and FYVE domain containing 2</fullName>
    </submittedName>
</protein>
<sequence length="410" mass="47149">MLDSFLVLSATKDPTAVERANLLNMAKLSIKGLIESALSFGRTLDSDYPPLQQFFVVMEHCLKHGLKVRKSFLSYNKTIWGPLELVEKLYPEAEEIGASFYFNFHSEFYEYHALMMEEEGAVIVGLLVGLNVIDANLCVKGEDLDSQVGVIDFSMYLKNEEDIGNKERNVQIAAILDQKNYVEELNRQLNSTVSSLHSRVDSLEKSNTKLIEELAIAKNNIIKLQEENHQLRSENKLILMKTQQHLEVTKVDVETELQTYKHSRQGLDEMYNEARRQLRDESQLRQDVENELAVQVSMKHEIELAMKLLEKDIHEKQDTLIGLRQQLEEVKAINIEMYQKLQGSEDGLKEKNEIIARLEEKTNKITAAMRQLEQSDNDLLTQTRTIAMSLVKYASSDTQDQYKLVKDISF</sequence>
<dbReference type="InterPro" id="IPR037213">
    <property type="entry name" value="Run_dom_sf"/>
</dbReference>
<proteinExistence type="predicted"/>
<dbReference type="GeneTree" id="ENSGT00940000155595"/>
<name>A0A452RBP6_URSAM</name>
<dbReference type="Pfam" id="PF02759">
    <property type="entry name" value="RUN"/>
    <property type="match status" value="2"/>
</dbReference>
<reference evidence="5" key="1">
    <citation type="submission" date="2016-06" db="EMBL/GenBank/DDBJ databases">
        <title>De novo assembly and RNA-Seq shows season-dependent expression and editing in black bear kidneys.</title>
        <authorList>
            <person name="Korstanje R."/>
            <person name="Srivastava A."/>
            <person name="Sarsani V.K."/>
            <person name="Sheehan S.M."/>
            <person name="Seger R.L."/>
            <person name="Barter M.E."/>
            <person name="Lindqvist C."/>
            <person name="Brody L.C."/>
            <person name="Mullikin J.C."/>
        </authorList>
    </citation>
    <scope>NUCLEOTIDE SEQUENCE [LARGE SCALE GENOMIC DNA]</scope>
</reference>
<dbReference type="Gene3D" id="1.20.5.170">
    <property type="match status" value="1"/>
</dbReference>
<accession>A0A452RBP6</accession>
<dbReference type="PANTHER" id="PTHR45956:SF3">
    <property type="entry name" value="RUN AND FYVE DOMAIN-CONTAINING PROTEIN 2"/>
    <property type="match status" value="1"/>
</dbReference>
<feature type="domain" description="RUN" evidence="3">
    <location>
        <begin position="53"/>
        <end position="98"/>
    </location>
</feature>
<dbReference type="Proteomes" id="UP000291022">
    <property type="component" value="Unassembled WGS sequence"/>
</dbReference>
<keyword evidence="5" id="KW-1185">Reference proteome</keyword>
<dbReference type="GO" id="GO:0005737">
    <property type="term" value="C:cytoplasm"/>
    <property type="evidence" value="ECO:0007669"/>
    <property type="project" value="TreeGrafter"/>
</dbReference>
<dbReference type="SUPFAM" id="SSF140741">
    <property type="entry name" value="RUN domain-like"/>
    <property type="match status" value="1"/>
</dbReference>
<evidence type="ECO:0000256" key="1">
    <source>
        <dbReference type="ARBA" id="ARBA00023054"/>
    </source>
</evidence>
<feature type="coiled-coil region" evidence="2">
    <location>
        <begin position="271"/>
        <end position="378"/>
    </location>
</feature>
<evidence type="ECO:0000313" key="5">
    <source>
        <dbReference type="Proteomes" id="UP000291022"/>
    </source>
</evidence>
<evidence type="ECO:0000256" key="2">
    <source>
        <dbReference type="SAM" id="Coils"/>
    </source>
</evidence>
<dbReference type="InterPro" id="IPR004012">
    <property type="entry name" value="Run_dom"/>
</dbReference>
<evidence type="ECO:0000259" key="3">
    <source>
        <dbReference type="Pfam" id="PF02759"/>
    </source>
</evidence>
<dbReference type="InterPro" id="IPR047335">
    <property type="entry name" value="RUFY1-3"/>
</dbReference>
<dbReference type="Ensembl" id="ENSUAMT00000018046.1">
    <property type="protein sequence ID" value="ENSUAMP00000016106.1"/>
    <property type="gene ID" value="ENSUAMG00000011890.1"/>
</dbReference>
<dbReference type="FunFam" id="1.20.58.900:FF:000027">
    <property type="entry name" value="Uncharacterized protein"/>
    <property type="match status" value="1"/>
</dbReference>
<reference evidence="4" key="2">
    <citation type="submission" date="2025-08" db="UniProtKB">
        <authorList>
            <consortium name="Ensembl"/>
        </authorList>
    </citation>
    <scope>IDENTIFICATION</scope>
</reference>
<evidence type="ECO:0000313" key="4">
    <source>
        <dbReference type="Ensembl" id="ENSUAMP00000016106.1"/>
    </source>
</evidence>
<dbReference type="PANTHER" id="PTHR45956">
    <property type="entry name" value="RUN AND FYVE DOMAIN-CONTAINING PROTEIN 2-LIKE PROTEIN"/>
    <property type="match status" value="1"/>
</dbReference>
<organism evidence="4 5">
    <name type="scientific">Ursus americanus</name>
    <name type="common">American black bear</name>
    <name type="synonym">Euarctos americanus</name>
    <dbReference type="NCBI Taxonomy" id="9643"/>
    <lineage>
        <taxon>Eukaryota</taxon>
        <taxon>Metazoa</taxon>
        <taxon>Chordata</taxon>
        <taxon>Craniata</taxon>
        <taxon>Vertebrata</taxon>
        <taxon>Euteleostomi</taxon>
        <taxon>Mammalia</taxon>
        <taxon>Eutheria</taxon>
        <taxon>Laurasiatheria</taxon>
        <taxon>Carnivora</taxon>
        <taxon>Caniformia</taxon>
        <taxon>Ursidae</taxon>
        <taxon>Ursus</taxon>
    </lineage>
</organism>
<feature type="domain" description="RUN" evidence="3">
    <location>
        <begin position="106"/>
        <end position="140"/>
    </location>
</feature>
<reference evidence="4" key="3">
    <citation type="submission" date="2025-09" db="UniProtKB">
        <authorList>
            <consortium name="Ensembl"/>
        </authorList>
    </citation>
    <scope>IDENTIFICATION</scope>
</reference>
<keyword evidence="1 2" id="KW-0175">Coiled coil</keyword>
<dbReference type="Gene3D" id="1.20.58.900">
    <property type="match status" value="2"/>
</dbReference>
<feature type="coiled-coil region" evidence="2">
    <location>
        <begin position="200"/>
        <end position="234"/>
    </location>
</feature>
<gene>
    <name evidence="4" type="primary">RUFY2</name>
</gene>
<dbReference type="FunFam" id="1.20.5.170:FF:000030">
    <property type="entry name" value="RUN and FYVE domain-containing protein 2 isoform X1"/>
    <property type="match status" value="1"/>
</dbReference>
<dbReference type="AlphaFoldDB" id="A0A452RBP6"/>